<organism evidence="6 7">
    <name type="scientific">Araneus ventricosus</name>
    <name type="common">Orbweaver spider</name>
    <name type="synonym">Epeira ventricosa</name>
    <dbReference type="NCBI Taxonomy" id="182803"/>
    <lineage>
        <taxon>Eukaryota</taxon>
        <taxon>Metazoa</taxon>
        <taxon>Ecdysozoa</taxon>
        <taxon>Arthropoda</taxon>
        <taxon>Chelicerata</taxon>
        <taxon>Arachnida</taxon>
        <taxon>Araneae</taxon>
        <taxon>Araneomorphae</taxon>
        <taxon>Entelegynae</taxon>
        <taxon>Araneoidea</taxon>
        <taxon>Araneidae</taxon>
        <taxon>Araneus</taxon>
    </lineage>
</organism>
<protein>
    <submittedName>
        <fullName evidence="6">Down syndrome cell adhesion molecule-like protein Dscam2</fullName>
    </submittedName>
</protein>
<dbReference type="SMART" id="SM00409">
    <property type="entry name" value="IG"/>
    <property type="match status" value="1"/>
</dbReference>
<dbReference type="Proteomes" id="UP000499080">
    <property type="component" value="Unassembled WGS sequence"/>
</dbReference>
<evidence type="ECO:0000256" key="2">
    <source>
        <dbReference type="ARBA" id="ARBA00023157"/>
    </source>
</evidence>
<evidence type="ECO:0000313" key="6">
    <source>
        <dbReference type="EMBL" id="GBO18840.1"/>
    </source>
</evidence>
<dbReference type="Pfam" id="PF13927">
    <property type="entry name" value="Ig_3"/>
    <property type="match status" value="1"/>
</dbReference>
<dbReference type="AlphaFoldDB" id="A0A4Y2V4T9"/>
<dbReference type="GO" id="GO:0007156">
    <property type="term" value="P:homophilic cell adhesion via plasma membrane adhesion molecules"/>
    <property type="evidence" value="ECO:0007669"/>
    <property type="project" value="TreeGrafter"/>
</dbReference>
<evidence type="ECO:0000256" key="3">
    <source>
        <dbReference type="ARBA" id="ARBA00023319"/>
    </source>
</evidence>
<sequence>MAKFASYTNKPQIQIHQIIFFSVKLVAAVNPPERLADIGEVVTFNCSVRGHPVTNVRWAKNARLLSDTGRLRVIARNQLMVTSVKREDHGLYQCFASNDRDAAQGTAQLLIGGNNPPEFLHTFENVTVNPGSPVSLKCSASGNPLPQITWSLDGAQVRLFLD</sequence>
<accession>A0A4Y2V4T9</accession>
<dbReference type="GO" id="GO:0050808">
    <property type="term" value="P:synapse organization"/>
    <property type="evidence" value="ECO:0007669"/>
    <property type="project" value="TreeGrafter"/>
</dbReference>
<comment type="caution">
    <text evidence="6">The sequence shown here is derived from an EMBL/GenBank/DDBJ whole genome shotgun (WGS) entry which is preliminary data.</text>
</comment>
<feature type="domain" description="Ig-like" evidence="4">
    <location>
        <begin position="117"/>
        <end position="162"/>
    </location>
</feature>
<dbReference type="OrthoDB" id="152385at2759"/>
<reference evidence="6 7" key="1">
    <citation type="journal article" date="2019" name="Sci. Rep.">
        <title>Orb-weaving spider Araneus ventricosus genome elucidates the spidroin gene catalogue.</title>
        <authorList>
            <person name="Kono N."/>
            <person name="Nakamura H."/>
            <person name="Ohtoshi R."/>
            <person name="Moran D.A.P."/>
            <person name="Shinohara A."/>
            <person name="Yoshida Y."/>
            <person name="Fujiwara M."/>
            <person name="Mori M."/>
            <person name="Tomita M."/>
            <person name="Arakawa K."/>
        </authorList>
    </citation>
    <scope>NUCLEOTIDE SEQUENCE [LARGE SCALE GENOMIC DNA]</scope>
</reference>
<dbReference type="InterPro" id="IPR003598">
    <property type="entry name" value="Ig_sub2"/>
</dbReference>
<keyword evidence="3" id="KW-0393">Immunoglobulin domain</keyword>
<dbReference type="InterPro" id="IPR003599">
    <property type="entry name" value="Ig_sub"/>
</dbReference>
<dbReference type="EMBL" id="BGPR01042437">
    <property type="protein sequence ID" value="GBO18840.1"/>
    <property type="molecule type" value="Genomic_DNA"/>
</dbReference>
<dbReference type="InterPro" id="IPR013098">
    <property type="entry name" value="Ig_I-set"/>
</dbReference>
<dbReference type="PANTHER" id="PTHR45080:SF8">
    <property type="entry name" value="IG-LIKE DOMAIN-CONTAINING PROTEIN"/>
    <property type="match status" value="1"/>
</dbReference>
<dbReference type="EMBL" id="BGPR01042112">
    <property type="protein sequence ID" value="GBO18482.1"/>
    <property type="molecule type" value="Genomic_DNA"/>
</dbReference>
<keyword evidence="7" id="KW-1185">Reference proteome</keyword>
<dbReference type="GO" id="GO:0030424">
    <property type="term" value="C:axon"/>
    <property type="evidence" value="ECO:0007669"/>
    <property type="project" value="TreeGrafter"/>
</dbReference>
<dbReference type="GO" id="GO:0005886">
    <property type="term" value="C:plasma membrane"/>
    <property type="evidence" value="ECO:0007669"/>
    <property type="project" value="TreeGrafter"/>
</dbReference>
<feature type="domain" description="Ig-like" evidence="4">
    <location>
        <begin position="11"/>
        <end position="110"/>
    </location>
</feature>
<dbReference type="Pfam" id="PF07679">
    <property type="entry name" value="I-set"/>
    <property type="match status" value="1"/>
</dbReference>
<dbReference type="Gene3D" id="2.60.40.10">
    <property type="entry name" value="Immunoglobulins"/>
    <property type="match status" value="2"/>
</dbReference>
<dbReference type="PANTHER" id="PTHR45080">
    <property type="entry name" value="CONTACTIN 5"/>
    <property type="match status" value="1"/>
</dbReference>
<dbReference type="GO" id="GO:0043025">
    <property type="term" value="C:neuronal cell body"/>
    <property type="evidence" value="ECO:0007669"/>
    <property type="project" value="TreeGrafter"/>
</dbReference>
<gene>
    <name evidence="6" type="primary">Dscam2_79</name>
    <name evidence="5" type="synonym">Dscam2_65</name>
    <name evidence="5" type="ORF">AVEN_228806_1</name>
    <name evidence="6" type="ORF">AVEN_71277_1</name>
</gene>
<evidence type="ECO:0000313" key="5">
    <source>
        <dbReference type="EMBL" id="GBO18482.1"/>
    </source>
</evidence>
<proteinExistence type="predicted"/>
<evidence type="ECO:0000259" key="4">
    <source>
        <dbReference type="PROSITE" id="PS50835"/>
    </source>
</evidence>
<keyword evidence="2" id="KW-1015">Disulfide bond</keyword>
<name>A0A4Y2V4T9_ARAVE</name>
<dbReference type="InterPro" id="IPR036179">
    <property type="entry name" value="Ig-like_dom_sf"/>
</dbReference>
<dbReference type="GO" id="GO:0008046">
    <property type="term" value="F:axon guidance receptor activity"/>
    <property type="evidence" value="ECO:0007669"/>
    <property type="project" value="TreeGrafter"/>
</dbReference>
<evidence type="ECO:0000256" key="1">
    <source>
        <dbReference type="ARBA" id="ARBA00022729"/>
    </source>
</evidence>
<dbReference type="SMART" id="SM00408">
    <property type="entry name" value="IGc2"/>
    <property type="match status" value="1"/>
</dbReference>
<dbReference type="InterPro" id="IPR007110">
    <property type="entry name" value="Ig-like_dom"/>
</dbReference>
<keyword evidence="1" id="KW-0732">Signal</keyword>
<dbReference type="SUPFAM" id="SSF48726">
    <property type="entry name" value="Immunoglobulin"/>
    <property type="match status" value="2"/>
</dbReference>
<dbReference type="InterPro" id="IPR013783">
    <property type="entry name" value="Ig-like_fold"/>
</dbReference>
<dbReference type="PROSITE" id="PS50835">
    <property type="entry name" value="IG_LIKE"/>
    <property type="match status" value="2"/>
</dbReference>
<evidence type="ECO:0000313" key="7">
    <source>
        <dbReference type="Proteomes" id="UP000499080"/>
    </source>
</evidence>
<dbReference type="InterPro" id="IPR050958">
    <property type="entry name" value="Cell_Adh-Cytoskel_Orgn"/>
</dbReference>